<feature type="compositionally biased region" description="Polar residues" evidence="7">
    <location>
        <begin position="380"/>
        <end position="403"/>
    </location>
</feature>
<keyword evidence="3 6" id="KW-0547">Nucleotide-binding</keyword>
<dbReference type="GO" id="GO:0005524">
    <property type="term" value="F:ATP binding"/>
    <property type="evidence" value="ECO:0007669"/>
    <property type="project" value="UniProtKB-UniRule"/>
</dbReference>
<evidence type="ECO:0000256" key="4">
    <source>
        <dbReference type="ARBA" id="ARBA00022777"/>
    </source>
</evidence>
<evidence type="ECO:0000256" key="5">
    <source>
        <dbReference type="ARBA" id="ARBA00022840"/>
    </source>
</evidence>
<evidence type="ECO:0000313" key="10">
    <source>
        <dbReference type="Proteomes" id="UP001224775"/>
    </source>
</evidence>
<dbReference type="SMART" id="SM00220">
    <property type="entry name" value="S_TKc"/>
    <property type="match status" value="1"/>
</dbReference>
<dbReference type="Pfam" id="PF00069">
    <property type="entry name" value="Pkinase"/>
    <property type="match status" value="1"/>
</dbReference>
<sequence length="839" mass="95432">MSGRGRGRGRGSTLPAWMTTNQENNGAEGGISRSSRSDHPPQQHYQEPPRSQHGFNNTNNSNQHSRHHHDDTNNHRWERDREMNNNNFVREETTSPIIGMGRGRGRGRGRGINNRPAWMSNTDNGPSGHSTSASAVDGKKNEVNDEAMDLLLAQARQKREQQQKLTTAQTQQSSSVPKDYTKKSSKTEASSKRPKSKAEIEQEKLQKQRKLEEEAKEAARKLEEEAKRLEQLKEEEEQRQLRALVGDLSDNDEEEQHQIEMSDVNDNDKKRKDRNEEGEDGGNDLFQFETEEEREERQARRRREERRRKLRKLEETNAVVVKLEDVDEPRNVAGVIKSEQTFENNNVSIKMEEEVDANDDKSQEEEHSDDDSFDMFATADNATPVPTQHSKNATNSKNDTKATAQECDDAEGYYKAHIGEIITLPREIGADDVVRFRVLGDIGRGVFASVIKCVEENANGTQQDIASSRVVAMKVIRNNEVMARAAAKEMRILRMLCSSSRAKTKGKNSKKDRDGDDDELDKEEQQRLELENHNIVRLLEVDGASSSLDSLGNGDSKAFSTPPPEFRSHCIFLFEYLPHNLREVLNKFGKNVGINLTAVKSYSRQLLCALRHLEKHRIVHSDVKPDNILVSANFSTLKLCDFGSAFFETDHDTDPTPYLVSRFYRPPEVILGLEYDRMVDLWSVGVTISELYTGSVLFPGNSNNDMLKKFMDTMGPFSFKMVRRHNASYEKMGLQPHFEIGNTGGTYEFRKQDLDKVTGQPIVRVVNVLTAKTEASMAQVLLKASKVGVSERVEVLKFANFLNRCLQLDPARRLDVRDALQHEFFQKKKKKEEEKHESA</sequence>
<evidence type="ECO:0000313" key="9">
    <source>
        <dbReference type="EMBL" id="KAK1741985.1"/>
    </source>
</evidence>
<dbReference type="GO" id="GO:0004674">
    <property type="term" value="F:protein serine/threonine kinase activity"/>
    <property type="evidence" value="ECO:0007669"/>
    <property type="project" value="UniProtKB-KW"/>
</dbReference>
<feature type="compositionally biased region" description="Polar residues" evidence="7">
    <location>
        <begin position="53"/>
        <end position="63"/>
    </location>
</feature>
<feature type="region of interest" description="Disordered" evidence="7">
    <location>
        <begin position="350"/>
        <end position="403"/>
    </location>
</feature>
<dbReference type="InterPro" id="IPR011009">
    <property type="entry name" value="Kinase-like_dom_sf"/>
</dbReference>
<protein>
    <submittedName>
        <fullName evidence="9">Serine/threonine-protein kinase PRP4</fullName>
        <ecNumber evidence="9">2.7.11.1</ecNumber>
    </submittedName>
</protein>
<evidence type="ECO:0000256" key="2">
    <source>
        <dbReference type="ARBA" id="ARBA00022679"/>
    </source>
</evidence>
<feature type="compositionally biased region" description="Polar residues" evidence="7">
    <location>
        <begin position="119"/>
        <end position="134"/>
    </location>
</feature>
<evidence type="ECO:0000256" key="6">
    <source>
        <dbReference type="PROSITE-ProRule" id="PRU10141"/>
    </source>
</evidence>
<name>A0AAD8YAF2_9STRA</name>
<evidence type="ECO:0000256" key="1">
    <source>
        <dbReference type="ARBA" id="ARBA00022527"/>
    </source>
</evidence>
<keyword evidence="2 9" id="KW-0808">Transferase</keyword>
<feature type="compositionally biased region" description="Basic and acidic residues" evidence="7">
    <location>
        <begin position="256"/>
        <end position="275"/>
    </location>
</feature>
<feature type="compositionally biased region" description="Basic and acidic residues" evidence="7">
    <location>
        <begin position="68"/>
        <end position="93"/>
    </location>
</feature>
<dbReference type="SUPFAM" id="SSF56112">
    <property type="entry name" value="Protein kinase-like (PK-like)"/>
    <property type="match status" value="1"/>
</dbReference>
<gene>
    <name evidence="9" type="ORF">QTG54_007558</name>
</gene>
<dbReference type="PROSITE" id="PS50011">
    <property type="entry name" value="PROTEIN_KINASE_DOM"/>
    <property type="match status" value="1"/>
</dbReference>
<keyword evidence="1" id="KW-0723">Serine/threonine-protein kinase</keyword>
<dbReference type="AlphaFoldDB" id="A0AAD8YAF2"/>
<dbReference type="PANTHER" id="PTHR24058:SF103">
    <property type="entry name" value="SERINE_THREONINE-PROTEIN KINASE PRP4 HOMOLOG"/>
    <property type="match status" value="1"/>
</dbReference>
<feature type="region of interest" description="Disordered" evidence="7">
    <location>
        <begin position="501"/>
        <end position="525"/>
    </location>
</feature>
<evidence type="ECO:0000259" key="8">
    <source>
        <dbReference type="PROSITE" id="PS50011"/>
    </source>
</evidence>
<dbReference type="InterPro" id="IPR050494">
    <property type="entry name" value="Ser_Thr_dual-spec_kinase"/>
</dbReference>
<dbReference type="InterPro" id="IPR017441">
    <property type="entry name" value="Protein_kinase_ATP_BS"/>
</dbReference>
<keyword evidence="4 9" id="KW-0418">Kinase</keyword>
<keyword evidence="10" id="KW-1185">Reference proteome</keyword>
<feature type="region of interest" description="Disordered" evidence="7">
    <location>
        <begin position="156"/>
        <end position="311"/>
    </location>
</feature>
<dbReference type="PANTHER" id="PTHR24058">
    <property type="entry name" value="DUAL SPECIFICITY PROTEIN KINASE"/>
    <property type="match status" value="1"/>
</dbReference>
<dbReference type="Gene3D" id="3.30.200.20">
    <property type="entry name" value="Phosphorylase Kinase, domain 1"/>
    <property type="match status" value="1"/>
</dbReference>
<dbReference type="EMBL" id="JATAAI010000012">
    <property type="protein sequence ID" value="KAK1741985.1"/>
    <property type="molecule type" value="Genomic_DNA"/>
</dbReference>
<dbReference type="InterPro" id="IPR000719">
    <property type="entry name" value="Prot_kinase_dom"/>
</dbReference>
<dbReference type="InterPro" id="IPR008271">
    <property type="entry name" value="Ser/Thr_kinase_AS"/>
</dbReference>
<feature type="compositionally biased region" description="Basic residues" evidence="7">
    <location>
        <begin position="299"/>
        <end position="311"/>
    </location>
</feature>
<comment type="caution">
    <text evidence="9">The sequence shown here is derived from an EMBL/GenBank/DDBJ whole genome shotgun (WGS) entry which is preliminary data.</text>
</comment>
<feature type="region of interest" description="Disordered" evidence="7">
    <location>
        <begin position="1"/>
        <end position="138"/>
    </location>
</feature>
<reference evidence="9" key="1">
    <citation type="submission" date="2023-06" db="EMBL/GenBank/DDBJ databases">
        <title>Survivors Of The Sea: Transcriptome response of Skeletonema marinoi to long-term dormancy.</title>
        <authorList>
            <person name="Pinder M.I.M."/>
            <person name="Kourtchenko O."/>
            <person name="Robertson E.K."/>
            <person name="Larsson T."/>
            <person name="Maumus F."/>
            <person name="Osuna-Cruz C.M."/>
            <person name="Vancaester E."/>
            <person name="Stenow R."/>
            <person name="Vandepoele K."/>
            <person name="Ploug H."/>
            <person name="Bruchert V."/>
            <person name="Godhe A."/>
            <person name="Topel M."/>
        </authorList>
    </citation>
    <scope>NUCLEOTIDE SEQUENCE</scope>
    <source>
        <strain evidence="9">R05AC</strain>
    </source>
</reference>
<organism evidence="9 10">
    <name type="scientific">Skeletonema marinoi</name>
    <dbReference type="NCBI Taxonomy" id="267567"/>
    <lineage>
        <taxon>Eukaryota</taxon>
        <taxon>Sar</taxon>
        <taxon>Stramenopiles</taxon>
        <taxon>Ochrophyta</taxon>
        <taxon>Bacillariophyta</taxon>
        <taxon>Coscinodiscophyceae</taxon>
        <taxon>Thalassiosirophycidae</taxon>
        <taxon>Thalassiosirales</taxon>
        <taxon>Skeletonemataceae</taxon>
        <taxon>Skeletonema</taxon>
        <taxon>Skeletonema marinoi-dohrnii complex</taxon>
    </lineage>
</organism>
<evidence type="ECO:0000256" key="3">
    <source>
        <dbReference type="ARBA" id="ARBA00022741"/>
    </source>
</evidence>
<dbReference type="EC" id="2.7.11.1" evidence="9"/>
<feature type="binding site" evidence="6">
    <location>
        <position position="474"/>
    </location>
    <ligand>
        <name>ATP</name>
        <dbReference type="ChEBI" id="CHEBI:30616"/>
    </ligand>
</feature>
<evidence type="ECO:0000256" key="7">
    <source>
        <dbReference type="SAM" id="MobiDB-lite"/>
    </source>
</evidence>
<dbReference type="Proteomes" id="UP001224775">
    <property type="component" value="Unassembled WGS sequence"/>
</dbReference>
<keyword evidence="5 6" id="KW-0067">ATP-binding</keyword>
<accession>A0AAD8YAF2</accession>
<feature type="compositionally biased region" description="Low complexity" evidence="7">
    <location>
        <begin position="163"/>
        <end position="175"/>
    </location>
</feature>
<dbReference type="Gene3D" id="1.10.510.10">
    <property type="entry name" value="Transferase(Phosphotransferase) domain 1"/>
    <property type="match status" value="1"/>
</dbReference>
<proteinExistence type="predicted"/>
<dbReference type="PROSITE" id="PS00108">
    <property type="entry name" value="PROTEIN_KINASE_ST"/>
    <property type="match status" value="1"/>
</dbReference>
<feature type="domain" description="Protein kinase" evidence="8">
    <location>
        <begin position="436"/>
        <end position="825"/>
    </location>
</feature>
<feature type="compositionally biased region" description="Basic and acidic residues" evidence="7">
    <location>
        <begin position="179"/>
        <end position="240"/>
    </location>
</feature>
<dbReference type="PROSITE" id="PS00107">
    <property type="entry name" value="PROTEIN_KINASE_ATP"/>
    <property type="match status" value="1"/>
</dbReference>